<keyword evidence="2" id="KW-0677">Repeat</keyword>
<dbReference type="PANTHER" id="PTHR18849">
    <property type="entry name" value="LEUCINE RICH REPEAT PROTEIN"/>
    <property type="match status" value="1"/>
</dbReference>
<dbReference type="STRING" id="112090.W4FCM2"/>
<name>W4FCM2_APHAT</name>
<dbReference type="PROSITE" id="PS51450">
    <property type="entry name" value="LRR"/>
    <property type="match status" value="2"/>
</dbReference>
<feature type="compositionally biased region" description="Polar residues" evidence="3">
    <location>
        <begin position="220"/>
        <end position="247"/>
    </location>
</feature>
<dbReference type="InterPro" id="IPR032675">
    <property type="entry name" value="LRR_dom_sf"/>
</dbReference>
<dbReference type="Gene3D" id="3.80.10.10">
    <property type="entry name" value="Ribonuclease Inhibitor"/>
    <property type="match status" value="1"/>
</dbReference>
<feature type="region of interest" description="Disordered" evidence="3">
    <location>
        <begin position="283"/>
        <end position="393"/>
    </location>
</feature>
<accession>W4FCM2</accession>
<evidence type="ECO:0000256" key="1">
    <source>
        <dbReference type="ARBA" id="ARBA00022614"/>
    </source>
</evidence>
<feature type="compositionally biased region" description="Acidic residues" evidence="3">
    <location>
        <begin position="351"/>
        <end position="360"/>
    </location>
</feature>
<feature type="region of interest" description="Disordered" evidence="3">
    <location>
        <begin position="174"/>
        <end position="247"/>
    </location>
</feature>
<proteinExistence type="predicted"/>
<feature type="compositionally biased region" description="Basic and acidic residues" evidence="3">
    <location>
        <begin position="174"/>
        <end position="195"/>
    </location>
</feature>
<dbReference type="VEuPathDB" id="FungiDB:H257_17967"/>
<evidence type="ECO:0000313" key="4">
    <source>
        <dbReference type="EMBL" id="ETV65247.1"/>
    </source>
</evidence>
<dbReference type="SUPFAM" id="SSF52058">
    <property type="entry name" value="L domain-like"/>
    <property type="match status" value="1"/>
</dbReference>
<gene>
    <name evidence="4" type="ORF">H257_17967</name>
</gene>
<dbReference type="EMBL" id="KI913242">
    <property type="protein sequence ID" value="ETV65247.1"/>
    <property type="molecule type" value="Genomic_DNA"/>
</dbReference>
<dbReference type="RefSeq" id="XP_009845248.1">
    <property type="nucleotide sequence ID" value="XM_009846946.1"/>
</dbReference>
<evidence type="ECO:0000256" key="2">
    <source>
        <dbReference type="ARBA" id="ARBA00022737"/>
    </source>
</evidence>
<dbReference type="OrthoDB" id="266138at2759"/>
<organism evidence="4">
    <name type="scientific">Aphanomyces astaci</name>
    <name type="common">Crayfish plague agent</name>
    <dbReference type="NCBI Taxonomy" id="112090"/>
    <lineage>
        <taxon>Eukaryota</taxon>
        <taxon>Sar</taxon>
        <taxon>Stramenopiles</taxon>
        <taxon>Oomycota</taxon>
        <taxon>Saprolegniomycetes</taxon>
        <taxon>Saprolegniales</taxon>
        <taxon>Verrucalvaceae</taxon>
        <taxon>Aphanomyces</taxon>
    </lineage>
</organism>
<dbReference type="AlphaFoldDB" id="W4FCM2"/>
<protein>
    <recommendedName>
        <fullName evidence="5">FAM194 C-terminal domain-containing protein</fullName>
    </recommendedName>
</protein>
<evidence type="ECO:0008006" key="5">
    <source>
        <dbReference type="Google" id="ProtNLM"/>
    </source>
</evidence>
<dbReference type="InterPro" id="IPR001611">
    <property type="entry name" value="Leu-rich_rpt"/>
</dbReference>
<dbReference type="Pfam" id="PF14580">
    <property type="entry name" value="LRR_9"/>
    <property type="match status" value="1"/>
</dbReference>
<keyword evidence="1" id="KW-0433">Leucine-rich repeat</keyword>
<dbReference type="GeneID" id="20819963"/>
<evidence type="ECO:0000256" key="3">
    <source>
        <dbReference type="SAM" id="MobiDB-lite"/>
    </source>
</evidence>
<sequence>MIVSTPQEVIVVDEGISDLDDILRQADVAALQHLNISFNRVGRLDGLQRATSLELLNVNHNLLQSVDGIETLTALCVLKASHNKLSSLEWVGALSHLSELWISHNKIDLPQLKELKPLTKLHTLLIEANPCCKEPSYKMVVVDLVPSLHRLDTTVVSDDMRTRATAFRNSHEGKALAKDILQRPPPRVKDMEPLKAKPKSAAATLPTGLKRPASEKNQHPNDAQNLQAVQPQTPRATTSSAPVSTKAKTSSLEDYLLSFPVQEYIPTAEVSTVSIADAISGLPTFGDRHPSKEAPTASKAKSAEKTTKPTNRAAKKVGVPVNAAAMPSQLLPATSPRTNIEDSPVTSNNNGDDDDDDVLDMEQYTRPHPPSRSACMNPPPLTATTPPEVPRHVKSNPSELVVKYTGSNVAAVTVRMDGSAQCRWPNNAIAITVDKEPKGGYRVFGTFKDGNVALSFDGHGVGFVNYASGKTMLSTTSAGDGLLMNAQNGGIERQWARGDPPWSNDIAAKLTEHLGVSVSLDANHEYAIRLYFASNGLRHVFVNGFNDAVVCDTVTCDGMFGKPLAPVKKKPPPPKLKHVDLVSAIQRCTSQL</sequence>
<dbReference type="PANTHER" id="PTHR18849:SF0">
    <property type="entry name" value="CILIA- AND FLAGELLA-ASSOCIATED PROTEIN 410-RELATED"/>
    <property type="match status" value="1"/>
</dbReference>
<reference evidence="4" key="1">
    <citation type="submission" date="2013-12" db="EMBL/GenBank/DDBJ databases">
        <title>The Genome Sequence of Aphanomyces astaci APO3.</title>
        <authorList>
            <consortium name="The Broad Institute Genomics Platform"/>
            <person name="Russ C."/>
            <person name="Tyler B."/>
            <person name="van West P."/>
            <person name="Dieguez-Uribeondo J."/>
            <person name="Young S.K."/>
            <person name="Zeng Q."/>
            <person name="Gargeya S."/>
            <person name="Fitzgerald M."/>
            <person name="Abouelleil A."/>
            <person name="Alvarado L."/>
            <person name="Chapman S.B."/>
            <person name="Gainer-Dewar J."/>
            <person name="Goldberg J."/>
            <person name="Griggs A."/>
            <person name="Gujja S."/>
            <person name="Hansen M."/>
            <person name="Howarth C."/>
            <person name="Imamovic A."/>
            <person name="Ireland A."/>
            <person name="Larimer J."/>
            <person name="McCowan C."/>
            <person name="Murphy C."/>
            <person name="Pearson M."/>
            <person name="Poon T.W."/>
            <person name="Priest M."/>
            <person name="Roberts A."/>
            <person name="Saif S."/>
            <person name="Shea T."/>
            <person name="Sykes S."/>
            <person name="Wortman J."/>
            <person name="Nusbaum C."/>
            <person name="Birren B."/>
        </authorList>
    </citation>
    <scope>NUCLEOTIDE SEQUENCE [LARGE SCALE GENOMIC DNA]</scope>
    <source>
        <strain evidence="4">APO3</strain>
    </source>
</reference>